<evidence type="ECO:0000256" key="1">
    <source>
        <dbReference type="ARBA" id="ARBA00023015"/>
    </source>
</evidence>
<dbReference type="InterPro" id="IPR014284">
    <property type="entry name" value="RNA_pol_sigma-70_dom"/>
</dbReference>
<feature type="region of interest" description="Disordered" evidence="5">
    <location>
        <begin position="1"/>
        <end position="26"/>
    </location>
</feature>
<dbReference type="Gene3D" id="1.20.140.160">
    <property type="match status" value="1"/>
</dbReference>
<dbReference type="NCBIfam" id="TIGR02937">
    <property type="entry name" value="sigma70-ECF"/>
    <property type="match status" value="1"/>
</dbReference>
<dbReference type="GO" id="GO:0016987">
    <property type="term" value="F:sigma factor activity"/>
    <property type="evidence" value="ECO:0007669"/>
    <property type="project" value="UniProtKB-KW"/>
</dbReference>
<organism evidence="7 8">
    <name type="scientific">Streptomyces arboris</name>
    <dbReference type="NCBI Taxonomy" id="2600619"/>
    <lineage>
        <taxon>Bacteria</taxon>
        <taxon>Bacillati</taxon>
        <taxon>Actinomycetota</taxon>
        <taxon>Actinomycetes</taxon>
        <taxon>Kitasatosporales</taxon>
        <taxon>Streptomycetaceae</taxon>
        <taxon>Streptomyces</taxon>
    </lineage>
</organism>
<reference evidence="7 8" key="1">
    <citation type="submission" date="2019-09" db="EMBL/GenBank/DDBJ databases">
        <authorList>
            <person name="Liu P."/>
        </authorList>
    </citation>
    <scope>NUCLEOTIDE SEQUENCE [LARGE SCALE GENOMIC DNA]</scope>
    <source>
        <strain evidence="7 8">TRM68085</strain>
    </source>
</reference>
<dbReference type="GO" id="GO:0006352">
    <property type="term" value="P:DNA-templated transcription initiation"/>
    <property type="evidence" value="ECO:0007669"/>
    <property type="project" value="InterPro"/>
</dbReference>
<dbReference type="Pfam" id="PF04545">
    <property type="entry name" value="Sigma70_r4"/>
    <property type="match status" value="1"/>
</dbReference>
<feature type="domain" description="RNA polymerase sigma-70 region 4" evidence="6">
    <location>
        <begin position="52"/>
        <end position="94"/>
    </location>
</feature>
<accession>A0A5N5EE65</accession>
<gene>
    <name evidence="7" type="ORF">F5983_33170</name>
</gene>
<keyword evidence="1" id="KW-0805">Transcription regulation</keyword>
<dbReference type="EMBL" id="VYUA01000052">
    <property type="protein sequence ID" value="KAB2588323.1"/>
    <property type="molecule type" value="Genomic_DNA"/>
</dbReference>
<dbReference type="PANTHER" id="PTHR30385">
    <property type="entry name" value="SIGMA FACTOR F FLAGELLAR"/>
    <property type="match status" value="1"/>
</dbReference>
<keyword evidence="2" id="KW-0731">Sigma factor</keyword>
<protein>
    <submittedName>
        <fullName evidence="7">Sigma-70 family RNA polymerase sigma factor</fullName>
    </submittedName>
</protein>
<dbReference type="InterPro" id="IPR007630">
    <property type="entry name" value="RNA_pol_sigma70_r4"/>
</dbReference>
<evidence type="ECO:0000313" key="7">
    <source>
        <dbReference type="EMBL" id="KAB2588323.1"/>
    </source>
</evidence>
<dbReference type="GO" id="GO:0003677">
    <property type="term" value="F:DNA binding"/>
    <property type="evidence" value="ECO:0007669"/>
    <property type="project" value="UniProtKB-KW"/>
</dbReference>
<sequence length="100" mass="10882">MEGLIASNGYTAGSLDLPIGSEQSSAETVTYGDVTGGVDPGMELFENLHASRDREIVAMRFGQEMTQCQIGEYLGISQMQVSRLLSRLLARLRKGMLAQQ</sequence>
<evidence type="ECO:0000259" key="6">
    <source>
        <dbReference type="Pfam" id="PF04545"/>
    </source>
</evidence>
<evidence type="ECO:0000256" key="3">
    <source>
        <dbReference type="ARBA" id="ARBA00023125"/>
    </source>
</evidence>
<dbReference type="Proteomes" id="UP000326907">
    <property type="component" value="Unassembled WGS sequence"/>
</dbReference>
<proteinExistence type="predicted"/>
<evidence type="ECO:0000256" key="4">
    <source>
        <dbReference type="ARBA" id="ARBA00023163"/>
    </source>
</evidence>
<name>A0A5N5EE65_9ACTN</name>
<evidence type="ECO:0000313" key="8">
    <source>
        <dbReference type="Proteomes" id="UP000326907"/>
    </source>
</evidence>
<dbReference type="InterPro" id="IPR013324">
    <property type="entry name" value="RNA_pol_sigma_r3/r4-like"/>
</dbReference>
<dbReference type="SUPFAM" id="SSF88659">
    <property type="entry name" value="Sigma3 and sigma4 domains of RNA polymerase sigma factors"/>
    <property type="match status" value="1"/>
</dbReference>
<dbReference type="AlphaFoldDB" id="A0A5N5EE65"/>
<keyword evidence="4" id="KW-0804">Transcription</keyword>
<keyword evidence="3" id="KW-0238">DNA-binding</keyword>
<evidence type="ECO:0000256" key="2">
    <source>
        <dbReference type="ARBA" id="ARBA00023082"/>
    </source>
</evidence>
<evidence type="ECO:0000256" key="5">
    <source>
        <dbReference type="SAM" id="MobiDB-lite"/>
    </source>
</evidence>
<dbReference type="PANTHER" id="PTHR30385:SF4">
    <property type="entry name" value="RNA POLYMERASE SIGMA-E FACTOR"/>
    <property type="match status" value="1"/>
</dbReference>
<comment type="caution">
    <text evidence="7">The sequence shown here is derived from an EMBL/GenBank/DDBJ whole genome shotgun (WGS) entry which is preliminary data.</text>
</comment>
<keyword evidence="8" id="KW-1185">Reference proteome</keyword>